<name>C4IFB1_CLOBU</name>
<keyword evidence="2" id="KW-1185">Reference proteome</keyword>
<dbReference type="HOGENOM" id="CLU_2104715_0_0_9"/>
<organism evidence="1 2">
    <name type="scientific">Clostridium butyricum E4 str. BoNT E BL5262</name>
    <dbReference type="NCBI Taxonomy" id="632245"/>
    <lineage>
        <taxon>Bacteria</taxon>
        <taxon>Bacillati</taxon>
        <taxon>Bacillota</taxon>
        <taxon>Clostridia</taxon>
        <taxon>Eubacteriales</taxon>
        <taxon>Clostridiaceae</taxon>
        <taxon>Clostridium</taxon>
    </lineage>
</organism>
<evidence type="ECO:0000313" key="1">
    <source>
        <dbReference type="EMBL" id="EEP53118.1"/>
    </source>
</evidence>
<dbReference type="RefSeq" id="WP_003406435.1">
    <property type="nucleotide sequence ID" value="NZ_ACOM01000005.1"/>
</dbReference>
<dbReference type="STRING" id="1492.ATN24_17450"/>
<reference evidence="1 2" key="1">
    <citation type="submission" date="2009-08" db="EMBL/GenBank/DDBJ databases">
        <authorList>
            <person name="Shrivastava S."/>
            <person name="Brinkac L.B."/>
            <person name="Brown J.L."/>
            <person name="Bruce D.B."/>
            <person name="Detter C."/>
            <person name="Green L.D."/>
            <person name="Munk C.A."/>
            <person name="Rogers Y.C."/>
            <person name="Tapia R."/>
            <person name="Sims D.R."/>
            <person name="Smith L.A."/>
            <person name="Smith T.J."/>
            <person name="Sutton G."/>
            <person name="Brettin T."/>
        </authorList>
    </citation>
    <scope>NUCLEOTIDE SEQUENCE [LARGE SCALE GENOMIC DNA]</scope>
    <source>
        <strain evidence="2">E4 str. BoNT E BL5262</strain>
    </source>
</reference>
<dbReference type="AlphaFoldDB" id="C4IFB1"/>
<evidence type="ECO:0000313" key="2">
    <source>
        <dbReference type="Proteomes" id="UP000003081"/>
    </source>
</evidence>
<proteinExistence type="predicted"/>
<accession>C4IFB1</accession>
<gene>
    <name evidence="1" type="ORF">CLP_1615</name>
</gene>
<comment type="caution">
    <text evidence="1">The sequence shown here is derived from an EMBL/GenBank/DDBJ whole genome shotgun (WGS) entry which is preliminary data.</text>
</comment>
<sequence>MKIDMEVTTEQARENMHNQIKNSEKLTDLNVVKASEDLDKKILEEMLRDPVIENQYLKRLLKSKDEQIRNLQNKIYEKNRIEDLAEITVMKCEAGLNALNAIQLAVFEARREGIL</sequence>
<dbReference type="EMBL" id="ACOM01000005">
    <property type="protein sequence ID" value="EEP53118.1"/>
    <property type="molecule type" value="Genomic_DNA"/>
</dbReference>
<dbReference type="eggNOG" id="ENOG50328KE">
    <property type="taxonomic scope" value="Bacteria"/>
</dbReference>
<dbReference type="Proteomes" id="UP000003081">
    <property type="component" value="Unassembled WGS sequence"/>
</dbReference>
<protein>
    <submittedName>
        <fullName evidence="1">Uncharacterized protein</fullName>
    </submittedName>
</protein>